<evidence type="ECO:0000313" key="3">
    <source>
        <dbReference type="Proteomes" id="UP001066276"/>
    </source>
</evidence>
<sequence>MWARYFPKTSPSRRRAPTSLSATPIGGSGHRLEEDGSRGSFEDANFSTPALLAVQLHSMPLMEGGGHTERIPSPPPSFSALQIYFGEPETERLIKRPSRSPSGLLPRQ</sequence>
<gene>
    <name evidence="2" type="ORF">NDU88_011337</name>
</gene>
<feature type="region of interest" description="Disordered" evidence="1">
    <location>
        <begin position="1"/>
        <end position="44"/>
    </location>
</feature>
<dbReference type="AlphaFoldDB" id="A0AAV7Q113"/>
<evidence type="ECO:0000313" key="2">
    <source>
        <dbReference type="EMBL" id="KAJ1133037.1"/>
    </source>
</evidence>
<accession>A0AAV7Q113</accession>
<dbReference type="Proteomes" id="UP001066276">
    <property type="component" value="Chromosome 7"/>
</dbReference>
<name>A0AAV7Q113_PLEWA</name>
<evidence type="ECO:0000256" key="1">
    <source>
        <dbReference type="SAM" id="MobiDB-lite"/>
    </source>
</evidence>
<dbReference type="EMBL" id="JANPWB010000011">
    <property type="protein sequence ID" value="KAJ1133037.1"/>
    <property type="molecule type" value="Genomic_DNA"/>
</dbReference>
<protein>
    <submittedName>
        <fullName evidence="2">Uncharacterized protein</fullName>
    </submittedName>
</protein>
<keyword evidence="3" id="KW-1185">Reference proteome</keyword>
<proteinExistence type="predicted"/>
<organism evidence="2 3">
    <name type="scientific">Pleurodeles waltl</name>
    <name type="common">Iberian ribbed newt</name>
    <dbReference type="NCBI Taxonomy" id="8319"/>
    <lineage>
        <taxon>Eukaryota</taxon>
        <taxon>Metazoa</taxon>
        <taxon>Chordata</taxon>
        <taxon>Craniata</taxon>
        <taxon>Vertebrata</taxon>
        <taxon>Euteleostomi</taxon>
        <taxon>Amphibia</taxon>
        <taxon>Batrachia</taxon>
        <taxon>Caudata</taxon>
        <taxon>Salamandroidea</taxon>
        <taxon>Salamandridae</taxon>
        <taxon>Pleurodelinae</taxon>
        <taxon>Pleurodeles</taxon>
    </lineage>
</organism>
<reference evidence="2" key="1">
    <citation type="journal article" date="2022" name="bioRxiv">
        <title>Sequencing and chromosome-scale assembly of the giantPleurodeles waltlgenome.</title>
        <authorList>
            <person name="Brown T."/>
            <person name="Elewa A."/>
            <person name="Iarovenko S."/>
            <person name="Subramanian E."/>
            <person name="Araus A.J."/>
            <person name="Petzold A."/>
            <person name="Susuki M."/>
            <person name="Suzuki K.-i.T."/>
            <person name="Hayashi T."/>
            <person name="Toyoda A."/>
            <person name="Oliveira C."/>
            <person name="Osipova E."/>
            <person name="Leigh N.D."/>
            <person name="Simon A."/>
            <person name="Yun M.H."/>
        </authorList>
    </citation>
    <scope>NUCLEOTIDE SEQUENCE</scope>
    <source>
        <strain evidence="2">20211129_DDA</strain>
        <tissue evidence="2">Liver</tissue>
    </source>
</reference>
<comment type="caution">
    <text evidence="2">The sequence shown here is derived from an EMBL/GenBank/DDBJ whole genome shotgun (WGS) entry which is preliminary data.</text>
</comment>
<feature type="region of interest" description="Disordered" evidence="1">
    <location>
        <begin position="89"/>
        <end position="108"/>
    </location>
</feature>
<feature type="compositionally biased region" description="Basic and acidic residues" evidence="1">
    <location>
        <begin position="30"/>
        <end position="41"/>
    </location>
</feature>